<reference evidence="7 8" key="1">
    <citation type="journal article" date="2015" name="BMC Genomics">
        <title>Transcriptome analysis of thermophilic methylotrophic Bacillus methanolicus MGA3 using RNA-sequencing provides detailed insights into its previously uncharted transcriptional landscape.</title>
        <authorList>
            <person name="Irla M."/>
            <person name="Neshat A."/>
            <person name="Brautaset T."/>
            <person name="Ruckert C."/>
            <person name="Kalinowski J."/>
            <person name="Wendisch V.F."/>
        </authorList>
    </citation>
    <scope>NUCLEOTIDE SEQUENCE [LARGE SCALE GENOMIC DNA]</scope>
    <source>
        <strain evidence="8">MGA3 / ATCC 53907</strain>
    </source>
</reference>
<dbReference type="EMBL" id="CP007739">
    <property type="protein sequence ID" value="AIE60968.1"/>
    <property type="molecule type" value="Genomic_DNA"/>
</dbReference>
<dbReference type="InterPro" id="IPR045851">
    <property type="entry name" value="AMP-bd_C_sf"/>
</dbReference>
<dbReference type="PROSITE" id="PS00455">
    <property type="entry name" value="AMP_BINDING"/>
    <property type="match status" value="1"/>
</dbReference>
<dbReference type="GO" id="GO:0005524">
    <property type="term" value="F:ATP binding"/>
    <property type="evidence" value="ECO:0007669"/>
    <property type="project" value="UniProtKB-KW"/>
</dbReference>
<dbReference type="HOGENOM" id="CLU_000022_59_7_9"/>
<dbReference type="PANTHER" id="PTHR43767">
    <property type="entry name" value="LONG-CHAIN-FATTY-ACID--COA LIGASE"/>
    <property type="match status" value="1"/>
</dbReference>
<feature type="transmembrane region" description="Helical" evidence="4">
    <location>
        <begin position="252"/>
        <end position="274"/>
    </location>
</feature>
<dbReference type="EC" id="6.2.1.3" evidence="7"/>
<dbReference type="Gene3D" id="3.40.50.980">
    <property type="match status" value="2"/>
</dbReference>
<evidence type="ECO:0000313" key="8">
    <source>
        <dbReference type="Proteomes" id="UP000027602"/>
    </source>
</evidence>
<keyword evidence="3" id="KW-0067">ATP-binding</keyword>
<dbReference type="InterPro" id="IPR050237">
    <property type="entry name" value="ATP-dep_AMP-bd_enzyme"/>
</dbReference>
<dbReference type="Pfam" id="PF13193">
    <property type="entry name" value="AMP-binding_C"/>
    <property type="match status" value="1"/>
</dbReference>
<feature type="domain" description="AMP-dependent synthetase/ligase" evidence="5">
    <location>
        <begin position="32"/>
        <end position="420"/>
    </location>
</feature>
<comment type="similarity">
    <text evidence="1">Belongs to the ATP-dependent AMP-binding enzyme family.</text>
</comment>
<dbReference type="OrthoDB" id="9803968at2"/>
<dbReference type="FunFam" id="3.40.50.12780:FF:000003">
    <property type="entry name" value="Long-chain-fatty-acid--CoA ligase FadD"/>
    <property type="match status" value="1"/>
</dbReference>
<organism evidence="7 8">
    <name type="scientific">Bacillus methanolicus (strain MGA3 / ATCC 53907)</name>
    <dbReference type="NCBI Taxonomy" id="796606"/>
    <lineage>
        <taxon>Bacteria</taxon>
        <taxon>Bacillati</taxon>
        <taxon>Bacillota</taxon>
        <taxon>Bacilli</taxon>
        <taxon>Bacillales</taxon>
        <taxon>Bacillaceae</taxon>
        <taxon>Bacillus</taxon>
    </lineage>
</organism>
<evidence type="ECO:0000259" key="5">
    <source>
        <dbReference type="Pfam" id="PF00501"/>
    </source>
</evidence>
<sequence>MSENRSWLKNYPEEIPSSLTYDSKPLQQYLIKAAEDYPEKCAIHFMGKEVTYKELLKFAVKLAGYLQELGIKKGDRVAIMLPNTIQSVIAYYGILMAGGIVVQTNPLYMERELEFQMKDSGAKAIITLDILVPRVSKVIPHTDVKHIIVTAIKDFLPFPKKLIYPFIQKKQYEIVVDVKHEGNHHLLMEILKKPSRQVKEHELNIEEDLALLQYTGGTTGYPKGVMLTHKNLVANAVMCQAWLYKCKRGEEVVLGILPFFHVYGMTTVLILSVMQAYKMVLLPKFDAKTTLKTIQKQRPTLFPGAPTIYIGLLNHPDLKKYDLSSIDSCISGSAPLPLEIQQKFEEVTGGKLVEGYGLTESSPVTHSNFLWDRPRVKGSIGVPWPDTDACIFSIETGEMLSPGEIGEIAVRGPQIMKGYWNKPEETAQVLRDGWLLTGDLGYMDEEGYFYVVDRKKDMIIAGGLNIYPREVEEVLYEHPDVQEVVVAGIPDPYRGETVKAYIVLRKGASISTEEMDQFARKHLAAYKVPRAYEFRDELPKTAVGKILRRALVDEEKKKMEENEKKQA</sequence>
<keyword evidence="8" id="KW-1185">Reference proteome</keyword>
<evidence type="ECO:0000256" key="3">
    <source>
        <dbReference type="ARBA" id="ARBA00022840"/>
    </source>
</evidence>
<gene>
    <name evidence="7" type="primary">lcfA</name>
    <name evidence="7" type="ORF">BMMGA3_12880</name>
</gene>
<keyword evidence="4" id="KW-1133">Transmembrane helix</keyword>
<dbReference type="GO" id="GO:0004467">
    <property type="term" value="F:long-chain fatty acid-CoA ligase activity"/>
    <property type="evidence" value="ECO:0007669"/>
    <property type="project" value="UniProtKB-EC"/>
</dbReference>
<dbReference type="SUPFAM" id="SSF56801">
    <property type="entry name" value="Acetyl-CoA synthetase-like"/>
    <property type="match status" value="1"/>
</dbReference>
<dbReference type="Proteomes" id="UP000027602">
    <property type="component" value="Chromosome"/>
</dbReference>
<evidence type="ECO:0000256" key="2">
    <source>
        <dbReference type="ARBA" id="ARBA00022598"/>
    </source>
</evidence>
<evidence type="ECO:0000313" key="7">
    <source>
        <dbReference type="EMBL" id="AIE60968.1"/>
    </source>
</evidence>
<dbReference type="STRING" id="796606.BMMGA3_12880"/>
<dbReference type="InterPro" id="IPR020845">
    <property type="entry name" value="AMP-binding_CS"/>
</dbReference>
<dbReference type="Gene3D" id="2.30.38.10">
    <property type="entry name" value="Luciferase, Domain 3"/>
    <property type="match status" value="1"/>
</dbReference>
<dbReference type="RefSeq" id="WP_003347519.1">
    <property type="nucleotide sequence ID" value="NZ_ADWW01000001.1"/>
</dbReference>
<keyword evidence="4" id="KW-0812">Transmembrane</keyword>
<dbReference type="InterPro" id="IPR025110">
    <property type="entry name" value="AMP-bd_C"/>
</dbReference>
<dbReference type="PANTHER" id="PTHR43767:SF9">
    <property type="entry name" value="LONG-CHAIN-FATTY-ACID--COA LIGASE"/>
    <property type="match status" value="1"/>
</dbReference>
<proteinExistence type="inferred from homology"/>
<dbReference type="KEGG" id="bmet:BMMGA3_12880"/>
<keyword evidence="2 7" id="KW-0436">Ligase</keyword>
<accession>I3ECN9</accession>
<dbReference type="Pfam" id="PF00501">
    <property type="entry name" value="AMP-binding"/>
    <property type="match status" value="1"/>
</dbReference>
<feature type="domain" description="AMP-binding enzyme C-terminal" evidence="6">
    <location>
        <begin position="470"/>
        <end position="545"/>
    </location>
</feature>
<protein>
    <submittedName>
        <fullName evidence="7">Long-chain-fatty-acid-CoA ligase</fullName>
        <ecNumber evidence="7">6.2.1.3</ecNumber>
    </submittedName>
</protein>
<dbReference type="Gene3D" id="3.30.300.30">
    <property type="match status" value="1"/>
</dbReference>
<evidence type="ECO:0000256" key="1">
    <source>
        <dbReference type="ARBA" id="ARBA00006432"/>
    </source>
</evidence>
<dbReference type="CDD" id="cd05936">
    <property type="entry name" value="FC-FACS_FadD_like"/>
    <property type="match status" value="1"/>
</dbReference>
<evidence type="ECO:0000259" key="6">
    <source>
        <dbReference type="Pfam" id="PF13193"/>
    </source>
</evidence>
<evidence type="ECO:0000256" key="4">
    <source>
        <dbReference type="SAM" id="Phobius"/>
    </source>
</evidence>
<dbReference type="InterPro" id="IPR000873">
    <property type="entry name" value="AMP-dep_synth/lig_dom"/>
</dbReference>
<keyword evidence="3" id="KW-0547">Nucleotide-binding</keyword>
<dbReference type="NCBIfam" id="NF004837">
    <property type="entry name" value="PRK06187.1"/>
    <property type="match status" value="1"/>
</dbReference>
<dbReference type="AlphaFoldDB" id="I3ECN9"/>
<dbReference type="FunFam" id="3.30.300.30:FF:000008">
    <property type="entry name" value="2,3-dihydroxybenzoate-AMP ligase"/>
    <property type="match status" value="1"/>
</dbReference>
<dbReference type="eggNOG" id="COG0318">
    <property type="taxonomic scope" value="Bacteria"/>
</dbReference>
<keyword evidence="4" id="KW-0472">Membrane</keyword>
<name>I3ECN9_BACMM</name>